<dbReference type="Pfam" id="PF20329">
    <property type="entry name" value="DUF6624"/>
    <property type="match status" value="1"/>
</dbReference>
<accession>A0A0R0AA14</accession>
<evidence type="ECO:0000256" key="1">
    <source>
        <dbReference type="SAM" id="SignalP"/>
    </source>
</evidence>
<evidence type="ECO:0000313" key="2">
    <source>
        <dbReference type="EMBL" id="KRG41353.1"/>
    </source>
</evidence>
<dbReference type="InterPro" id="IPR046732">
    <property type="entry name" value="DUF6624"/>
</dbReference>
<keyword evidence="1" id="KW-0732">Signal</keyword>
<protein>
    <submittedName>
        <fullName evidence="2">Uncharacterized protein</fullName>
    </submittedName>
</protein>
<sequence length="248" mass="27366">MQTKSPANAGLFLCASRVEFRSKKRMKRWLLVGIVLMSTPVLAETDPLLGCPGARKWSERNEAAAKAAALAAVPPTDPERRRLLRDMAERDREVRERAFGDGRKPTQGLLDQAAAVDRHNSAVLRSWLDAGQLPTDAAVGADGMSAVWLLAQHADADPVLQAKLLEHYGAVPDFGGIEGRRYAMLVDRVLRAQGKPQRYGSQFTQADADSPIEMAPVENPQRLDELRAEVGLMPIDDCRCVMNNLRMR</sequence>
<proteinExistence type="predicted"/>
<name>A0A0R0AA14_9GAMM</name>
<dbReference type="RefSeq" id="WP_057506211.1">
    <property type="nucleotide sequence ID" value="NZ_LLXS01000027.1"/>
</dbReference>
<gene>
    <name evidence="2" type="ORF">ARC78_11430</name>
</gene>
<reference evidence="2 3" key="1">
    <citation type="submission" date="2015-10" db="EMBL/GenBank/DDBJ databases">
        <title>Genome sequencing and analysis of members of genus Stenotrophomonas.</title>
        <authorList>
            <person name="Patil P.P."/>
            <person name="Midha S."/>
            <person name="Patil P.B."/>
        </authorList>
    </citation>
    <scope>NUCLEOTIDE SEQUENCE [LARGE SCALE GENOMIC DNA]</scope>
    <source>
        <strain evidence="2 3">JCM 9942</strain>
    </source>
</reference>
<comment type="caution">
    <text evidence="2">The sequence shown here is derived from an EMBL/GenBank/DDBJ whole genome shotgun (WGS) entry which is preliminary data.</text>
</comment>
<dbReference type="AlphaFoldDB" id="A0A0R0AA14"/>
<dbReference type="EMBL" id="LLXS01000027">
    <property type="protein sequence ID" value="KRG41353.1"/>
    <property type="molecule type" value="Genomic_DNA"/>
</dbReference>
<keyword evidence="3" id="KW-1185">Reference proteome</keyword>
<dbReference type="Proteomes" id="UP000050836">
    <property type="component" value="Unassembled WGS sequence"/>
</dbReference>
<organism evidence="2 3">
    <name type="scientific">Stenotrophomonas pictorum JCM 9942</name>
    <dbReference type="NCBI Taxonomy" id="1236960"/>
    <lineage>
        <taxon>Bacteria</taxon>
        <taxon>Pseudomonadati</taxon>
        <taxon>Pseudomonadota</taxon>
        <taxon>Gammaproteobacteria</taxon>
        <taxon>Lysobacterales</taxon>
        <taxon>Lysobacteraceae</taxon>
        <taxon>Stenotrophomonas</taxon>
    </lineage>
</organism>
<feature type="signal peptide" evidence="1">
    <location>
        <begin position="1"/>
        <end position="43"/>
    </location>
</feature>
<feature type="chain" id="PRO_5006390463" evidence="1">
    <location>
        <begin position="44"/>
        <end position="248"/>
    </location>
</feature>
<evidence type="ECO:0000313" key="3">
    <source>
        <dbReference type="Proteomes" id="UP000050836"/>
    </source>
</evidence>